<accession>A0A2T6ZEL1</accession>
<keyword evidence="2" id="KW-0812">Transmembrane</keyword>
<feature type="transmembrane region" description="Helical" evidence="2">
    <location>
        <begin position="57"/>
        <end position="75"/>
    </location>
</feature>
<proteinExistence type="predicted"/>
<dbReference type="EMBL" id="NESQ01000341">
    <property type="protein sequence ID" value="PUU73834.1"/>
    <property type="molecule type" value="Genomic_DNA"/>
</dbReference>
<reference evidence="3 4" key="1">
    <citation type="submission" date="2017-04" db="EMBL/GenBank/DDBJ databases">
        <title>Draft genome sequence of Tuber borchii Vittad., a whitish edible truffle.</title>
        <authorList>
            <consortium name="DOE Joint Genome Institute"/>
            <person name="Murat C."/>
            <person name="Kuo A."/>
            <person name="Barry K.W."/>
            <person name="Clum A."/>
            <person name="Dockter R.B."/>
            <person name="Fauchery L."/>
            <person name="Iotti M."/>
            <person name="Kohler A."/>
            <person name="Labutti K."/>
            <person name="Lindquist E.A."/>
            <person name="Lipzen A."/>
            <person name="Ohm R.A."/>
            <person name="Wang M."/>
            <person name="Grigoriev I.V."/>
            <person name="Zambonelli A."/>
            <person name="Martin F.M."/>
        </authorList>
    </citation>
    <scope>NUCLEOTIDE SEQUENCE [LARGE SCALE GENOMIC DNA]</scope>
    <source>
        <strain evidence="3 4">Tbo3840</strain>
    </source>
</reference>
<gene>
    <name evidence="3" type="ORF">B9Z19DRAFT_891273</name>
</gene>
<feature type="non-terminal residue" evidence="3">
    <location>
        <position position="76"/>
    </location>
</feature>
<evidence type="ECO:0000256" key="2">
    <source>
        <dbReference type="SAM" id="Phobius"/>
    </source>
</evidence>
<organism evidence="3 4">
    <name type="scientific">Tuber borchii</name>
    <name type="common">White truffle</name>
    <dbReference type="NCBI Taxonomy" id="42251"/>
    <lineage>
        <taxon>Eukaryota</taxon>
        <taxon>Fungi</taxon>
        <taxon>Dikarya</taxon>
        <taxon>Ascomycota</taxon>
        <taxon>Pezizomycotina</taxon>
        <taxon>Pezizomycetes</taxon>
        <taxon>Pezizales</taxon>
        <taxon>Tuberaceae</taxon>
        <taxon>Tuber</taxon>
    </lineage>
</organism>
<evidence type="ECO:0000313" key="4">
    <source>
        <dbReference type="Proteomes" id="UP000244722"/>
    </source>
</evidence>
<protein>
    <submittedName>
        <fullName evidence="3">Uncharacterized protein</fullName>
    </submittedName>
</protein>
<name>A0A2T6ZEL1_TUBBO</name>
<dbReference type="AlphaFoldDB" id="A0A2T6ZEL1"/>
<sequence>DSKDSAPKSVENDVSAAEPPMVPQLPLTQPLKSLCPPRKTDTHPNGRSHLSFAADRFFLVASFICLLAFLVYIFSS</sequence>
<feature type="region of interest" description="Disordered" evidence="1">
    <location>
        <begin position="1"/>
        <end position="46"/>
    </location>
</feature>
<comment type="caution">
    <text evidence="3">The sequence shown here is derived from an EMBL/GenBank/DDBJ whole genome shotgun (WGS) entry which is preliminary data.</text>
</comment>
<dbReference type="OrthoDB" id="5475932at2759"/>
<keyword evidence="2" id="KW-1133">Transmembrane helix</keyword>
<evidence type="ECO:0000256" key="1">
    <source>
        <dbReference type="SAM" id="MobiDB-lite"/>
    </source>
</evidence>
<evidence type="ECO:0000313" key="3">
    <source>
        <dbReference type="EMBL" id="PUU73834.1"/>
    </source>
</evidence>
<dbReference type="Proteomes" id="UP000244722">
    <property type="component" value="Unassembled WGS sequence"/>
</dbReference>
<keyword evidence="2" id="KW-0472">Membrane</keyword>
<feature type="non-terminal residue" evidence="3">
    <location>
        <position position="1"/>
    </location>
</feature>
<keyword evidence="4" id="KW-1185">Reference proteome</keyword>